<evidence type="ECO:0000256" key="8">
    <source>
        <dbReference type="ARBA" id="ARBA00022737"/>
    </source>
</evidence>
<dbReference type="PANTHER" id="PTHR27000">
    <property type="entry name" value="LEUCINE-RICH REPEAT RECEPTOR-LIKE PROTEIN KINASE FAMILY PROTEIN-RELATED"/>
    <property type="match status" value="1"/>
</dbReference>
<feature type="transmembrane region" description="Helical" evidence="13">
    <location>
        <begin position="971"/>
        <end position="995"/>
    </location>
</feature>
<keyword evidence="7 14" id="KW-0732">Signal</keyword>
<dbReference type="PRINTS" id="PR00019">
    <property type="entry name" value="LEURICHRPT"/>
</dbReference>
<keyword evidence="5" id="KW-0433">Leucine-rich repeat</keyword>
<evidence type="ECO:0000256" key="10">
    <source>
        <dbReference type="ARBA" id="ARBA00023136"/>
    </source>
</evidence>
<evidence type="ECO:0000256" key="6">
    <source>
        <dbReference type="ARBA" id="ARBA00022692"/>
    </source>
</evidence>
<evidence type="ECO:0000256" key="9">
    <source>
        <dbReference type="ARBA" id="ARBA00022989"/>
    </source>
</evidence>
<dbReference type="GeneID" id="111275915"/>
<keyword evidence="8" id="KW-0677">Repeat</keyword>
<evidence type="ECO:0000256" key="14">
    <source>
        <dbReference type="SAM" id="SignalP"/>
    </source>
</evidence>
<dbReference type="OrthoDB" id="676979at2759"/>
<dbReference type="SMART" id="SM00369">
    <property type="entry name" value="LRR_TYP"/>
    <property type="match status" value="13"/>
</dbReference>
<dbReference type="KEGG" id="dzi:111275915"/>
<evidence type="ECO:0000256" key="11">
    <source>
        <dbReference type="ARBA" id="ARBA00023170"/>
    </source>
</evidence>
<dbReference type="AlphaFoldDB" id="A0A6P5WN24"/>
<dbReference type="Pfam" id="PF13516">
    <property type="entry name" value="LRR_6"/>
    <property type="match status" value="1"/>
</dbReference>
<evidence type="ECO:0000313" key="16">
    <source>
        <dbReference type="RefSeq" id="XP_022717283.1"/>
    </source>
</evidence>
<keyword evidence="6 13" id="KW-0812">Transmembrane</keyword>
<protein>
    <submittedName>
        <fullName evidence="16">Receptor like protein 30-like</fullName>
    </submittedName>
</protein>
<organism evidence="15 16">
    <name type="scientific">Durio zibethinus</name>
    <name type="common">Durian</name>
    <dbReference type="NCBI Taxonomy" id="66656"/>
    <lineage>
        <taxon>Eukaryota</taxon>
        <taxon>Viridiplantae</taxon>
        <taxon>Streptophyta</taxon>
        <taxon>Embryophyta</taxon>
        <taxon>Tracheophyta</taxon>
        <taxon>Spermatophyta</taxon>
        <taxon>Magnoliopsida</taxon>
        <taxon>eudicotyledons</taxon>
        <taxon>Gunneridae</taxon>
        <taxon>Pentapetalae</taxon>
        <taxon>rosids</taxon>
        <taxon>malvids</taxon>
        <taxon>Malvales</taxon>
        <taxon>Malvaceae</taxon>
        <taxon>Helicteroideae</taxon>
        <taxon>Durio</taxon>
    </lineage>
</organism>
<keyword evidence="11" id="KW-0675">Receptor</keyword>
<comment type="subcellular location">
    <subcellularLocation>
        <location evidence="1">Cell membrane</location>
    </subcellularLocation>
    <subcellularLocation>
        <location evidence="2">Membrane</location>
        <topology evidence="2">Single-pass type I membrane protein</topology>
    </subcellularLocation>
</comment>
<evidence type="ECO:0000256" key="1">
    <source>
        <dbReference type="ARBA" id="ARBA00004236"/>
    </source>
</evidence>
<dbReference type="InterPro" id="IPR003591">
    <property type="entry name" value="Leu-rich_rpt_typical-subtyp"/>
</dbReference>
<dbReference type="RefSeq" id="XP_022717283.1">
    <property type="nucleotide sequence ID" value="XM_022861548.1"/>
</dbReference>
<evidence type="ECO:0000313" key="15">
    <source>
        <dbReference type="Proteomes" id="UP000515121"/>
    </source>
</evidence>
<proteinExistence type="inferred from homology"/>
<dbReference type="FunFam" id="3.80.10.10:FF:000095">
    <property type="entry name" value="LRR receptor-like serine/threonine-protein kinase GSO1"/>
    <property type="match status" value="1"/>
</dbReference>
<dbReference type="GO" id="GO:0005886">
    <property type="term" value="C:plasma membrane"/>
    <property type="evidence" value="ECO:0007669"/>
    <property type="project" value="UniProtKB-SubCell"/>
</dbReference>
<dbReference type="SMART" id="SM00365">
    <property type="entry name" value="LRR_SD22"/>
    <property type="match status" value="6"/>
</dbReference>
<dbReference type="Pfam" id="PF13855">
    <property type="entry name" value="LRR_8"/>
    <property type="match status" value="5"/>
</dbReference>
<dbReference type="InterPro" id="IPR001611">
    <property type="entry name" value="Leu-rich_rpt"/>
</dbReference>
<dbReference type="SUPFAM" id="SSF52058">
    <property type="entry name" value="L domain-like"/>
    <property type="match status" value="3"/>
</dbReference>
<dbReference type="PANTHER" id="PTHR27000:SF803">
    <property type="entry name" value="RECEPTOR-LIKE PROTEIN 45"/>
    <property type="match status" value="1"/>
</dbReference>
<dbReference type="Pfam" id="PF00560">
    <property type="entry name" value="LRR_1"/>
    <property type="match status" value="6"/>
</dbReference>
<evidence type="ECO:0000256" key="5">
    <source>
        <dbReference type="ARBA" id="ARBA00022614"/>
    </source>
</evidence>
<feature type="chain" id="PRO_5027635385" evidence="14">
    <location>
        <begin position="26"/>
        <end position="1027"/>
    </location>
</feature>
<keyword evidence="10 13" id="KW-0472">Membrane</keyword>
<feature type="signal peptide" evidence="14">
    <location>
        <begin position="1"/>
        <end position="25"/>
    </location>
</feature>
<evidence type="ECO:0000256" key="3">
    <source>
        <dbReference type="ARBA" id="ARBA00009592"/>
    </source>
</evidence>
<comment type="similarity">
    <text evidence="3">Belongs to the RLP family.</text>
</comment>
<dbReference type="FunFam" id="3.80.10.10:FF:000213">
    <property type="entry name" value="Tyrosine-sulfated glycopeptide receptor 1"/>
    <property type="match status" value="1"/>
</dbReference>
<dbReference type="InterPro" id="IPR032675">
    <property type="entry name" value="LRR_dom_sf"/>
</dbReference>
<dbReference type="Proteomes" id="UP000515121">
    <property type="component" value="Unplaced"/>
</dbReference>
<sequence>MGKLVWLHQILSLLLVQFLLSGVDCSLSLSSSSLNSSTPLCLPEESSALLQFKTISSDDSGADLCPYLLTSYPKTNFWNESTNCCSWDGVTCDKVNGHVTGLNLSCSFLGGSIPENSTLFRLQGLKRLNLAYNFFEGSIPSGFSQLVSLTHLNLSGCRFSGLVPFDISLLSKLISLDLSGNGFEDLKFDRHSFDMLMHNLSELENLFLDTINMSDVLPSSLINLTSSLKRLDLGACELQGEFPAEIFNLPYLEYLDLSGNHNLTGYLPISNWSSPLRLLCLSDSGFKGSIPSALGNLTKITFLDLSSSNFEGKLPNVFGNLNKLTTLDFSSCHVNGQLPSTLFNLTQLTYLDLSFNSLEGPLPTQVSRLQNLEEFWLTDNLLSGAIPSWLFTLPSLEYLELSRNRLTGPINQIQKPNSVQQVFLANNDIHGEIPSSFFGLANLAQLDLSSNNLTGVIKSAKFSKLGNLEKLDLSSNNFSGVIKLDLLSKLKNLTTLDLSNNRLLSLSSSNGVNYSFLELDTLSFSSCNVRRFPNFLRTAKNLRVLDLSCNKIHGSISKWESQGWEELSSLNLSHNSLISLEQFPGKNLEILDLRSNILQGPLPAPPPSLQRFFVSENKLTGKIPPWICNMTSLEILDLSRNNLGGTIPACLGNITRFRLTINLQMNNFHGKIPDCFVWGTRLTNLALNDNQLEGLLPRSLINCTFLGFLNLANNKLSDTFPHWLDKLPRLQFLILRHNRFHGPLNISIVPSSFSLVPSSFSLLKVIDLSQNEFGGLLPTKLFQSLKAMKAVSTISLYNSMSPIHLLRRDDSFVKVTMKRLEIELELAKTFPDFTLVDFSNNGFYGRIPDALGELHALIVLNLSHNNLTGPIPSSFGSMAAIESLDLSWNKLGGRIPSQLTNLTFLEVLNLSQNNLVGPIPHGNQFDTFDNDSYSGNLALCGLPLSMKCGDDKGPKPPTPVFVEDEVSAIPFIWKLAMMGYGCGLVLGLSMGYIVFTTGRPWWFVRTIERDWQKNVTRWIRRKGGRRN</sequence>
<dbReference type="PROSITE" id="PS51450">
    <property type="entry name" value="LRR"/>
    <property type="match status" value="4"/>
</dbReference>
<keyword evidence="9 13" id="KW-1133">Transmembrane helix</keyword>
<evidence type="ECO:0000256" key="4">
    <source>
        <dbReference type="ARBA" id="ARBA00022475"/>
    </source>
</evidence>
<name>A0A6P5WN24_DURZI</name>
<evidence type="ECO:0000256" key="2">
    <source>
        <dbReference type="ARBA" id="ARBA00004479"/>
    </source>
</evidence>
<gene>
    <name evidence="16" type="primary">LOC111275915</name>
</gene>
<dbReference type="Gene3D" id="3.80.10.10">
    <property type="entry name" value="Ribonuclease Inhibitor"/>
    <property type="match status" value="5"/>
</dbReference>
<evidence type="ECO:0000256" key="12">
    <source>
        <dbReference type="ARBA" id="ARBA00023180"/>
    </source>
</evidence>
<keyword evidence="4" id="KW-1003">Cell membrane</keyword>
<keyword evidence="12" id="KW-0325">Glycoprotein</keyword>
<evidence type="ECO:0000256" key="13">
    <source>
        <dbReference type="SAM" id="Phobius"/>
    </source>
</evidence>
<reference evidence="16" key="1">
    <citation type="submission" date="2025-08" db="UniProtKB">
        <authorList>
            <consortium name="RefSeq"/>
        </authorList>
    </citation>
    <scope>IDENTIFICATION</scope>
    <source>
        <tissue evidence="16">Fruit stalk</tissue>
    </source>
</reference>
<keyword evidence="15" id="KW-1185">Reference proteome</keyword>
<accession>A0A6P5WN24</accession>
<evidence type="ECO:0000256" key="7">
    <source>
        <dbReference type="ARBA" id="ARBA00022729"/>
    </source>
</evidence>